<reference evidence="2" key="1">
    <citation type="submission" date="2022-11" db="UniProtKB">
        <authorList>
            <consortium name="WormBaseParasite"/>
        </authorList>
    </citation>
    <scope>IDENTIFICATION</scope>
</reference>
<sequence>MVGNLIALFEELPIPEYNKCRVLQCIFKKTGLLTYTYTRMCVGFLNFLAGTYFLLKIWQLEKVHLQLTTSNVVFMQETPIEKNSTVG</sequence>
<protein>
    <submittedName>
        <fullName evidence="2">Uncharacterized protein</fullName>
    </submittedName>
</protein>
<dbReference type="WBParaSite" id="jg10776">
    <property type="protein sequence ID" value="jg10776"/>
    <property type="gene ID" value="jg10776"/>
</dbReference>
<proteinExistence type="predicted"/>
<dbReference type="AlphaFoldDB" id="A0A915CMV2"/>
<dbReference type="Proteomes" id="UP000887574">
    <property type="component" value="Unplaced"/>
</dbReference>
<keyword evidence="1" id="KW-1185">Reference proteome</keyword>
<name>A0A915CMV2_9BILA</name>
<evidence type="ECO:0000313" key="1">
    <source>
        <dbReference type="Proteomes" id="UP000887574"/>
    </source>
</evidence>
<evidence type="ECO:0000313" key="2">
    <source>
        <dbReference type="WBParaSite" id="jg10776"/>
    </source>
</evidence>
<accession>A0A915CMV2</accession>
<organism evidence="1 2">
    <name type="scientific">Ditylenchus dipsaci</name>
    <dbReference type="NCBI Taxonomy" id="166011"/>
    <lineage>
        <taxon>Eukaryota</taxon>
        <taxon>Metazoa</taxon>
        <taxon>Ecdysozoa</taxon>
        <taxon>Nematoda</taxon>
        <taxon>Chromadorea</taxon>
        <taxon>Rhabditida</taxon>
        <taxon>Tylenchina</taxon>
        <taxon>Tylenchomorpha</taxon>
        <taxon>Sphaerularioidea</taxon>
        <taxon>Anguinidae</taxon>
        <taxon>Anguininae</taxon>
        <taxon>Ditylenchus</taxon>
    </lineage>
</organism>